<keyword evidence="4" id="KW-0479">Metal-binding</keyword>
<dbReference type="PANTHER" id="PTHR11236:SF48">
    <property type="entry name" value="ISOCHORISMATE SYNTHASE MENF"/>
    <property type="match status" value="1"/>
</dbReference>
<dbReference type="Proteomes" id="UP000051010">
    <property type="component" value="Unassembled WGS sequence"/>
</dbReference>
<feature type="domain" description="Anthranilate synthase component I N-terminal" evidence="10">
    <location>
        <begin position="35"/>
        <end position="174"/>
    </location>
</feature>
<keyword evidence="6" id="KW-0456">Lyase</keyword>
<comment type="subunit">
    <text evidence="2">Heterotetramer consisting of two non-identical subunits: a beta subunit (TrpG) and a large alpha subunit (TrpE).</text>
</comment>
<comment type="function">
    <text evidence="7">Part of a heterotetrameric complex that catalyzes the two-step biosynthesis of anthranilate, an intermediate in the biosynthesis of L-tryptophan. In the first step, the glutamine-binding beta subunit (TrpG) of anthranilate synthase (AS) provides the glutamine amidotransferase activity which generates ammonia as a substrate that, along with chorismate, is used in the second step, catalyzed by the large alpha subunit of AS (TrpE) to produce anthranilate. In the absence of TrpG, TrpE can synthesize anthranilate directly from chorismate and high concentrations of ammonia.</text>
</comment>
<accession>A0A0R1YS91</accession>
<evidence type="ECO:0000256" key="3">
    <source>
        <dbReference type="ARBA" id="ARBA00020653"/>
    </source>
</evidence>
<dbReference type="InterPro" id="IPR019999">
    <property type="entry name" value="Anth_synth_I-like"/>
</dbReference>
<evidence type="ECO:0000256" key="1">
    <source>
        <dbReference type="ARBA" id="ARBA00001946"/>
    </source>
</evidence>
<comment type="catalytic activity">
    <reaction evidence="8">
        <text>chorismate + L-glutamine = anthranilate + pyruvate + L-glutamate + H(+)</text>
        <dbReference type="Rhea" id="RHEA:21732"/>
        <dbReference type="ChEBI" id="CHEBI:15361"/>
        <dbReference type="ChEBI" id="CHEBI:15378"/>
        <dbReference type="ChEBI" id="CHEBI:16567"/>
        <dbReference type="ChEBI" id="CHEBI:29748"/>
        <dbReference type="ChEBI" id="CHEBI:29985"/>
        <dbReference type="ChEBI" id="CHEBI:58359"/>
        <dbReference type="EC" id="4.1.3.27"/>
    </reaction>
</comment>
<dbReference type="Pfam" id="PF04715">
    <property type="entry name" value="Anth_synt_I_N"/>
    <property type="match status" value="1"/>
</dbReference>
<proteinExistence type="predicted"/>
<name>A0A0R1YS91_9LACO</name>
<evidence type="ECO:0000256" key="6">
    <source>
        <dbReference type="ARBA" id="ARBA00023239"/>
    </source>
</evidence>
<dbReference type="InterPro" id="IPR015890">
    <property type="entry name" value="Chorismate_C"/>
</dbReference>
<comment type="caution">
    <text evidence="11">The sequence shown here is derived from an EMBL/GenBank/DDBJ whole genome shotgun (WGS) entry which is preliminary data.</text>
</comment>
<gene>
    <name evidence="11" type="ORF">FD47_GL002640</name>
</gene>
<protein>
    <recommendedName>
        <fullName evidence="3">Anthranilate synthase component 1</fullName>
    </recommendedName>
</protein>
<dbReference type="PRINTS" id="PR00095">
    <property type="entry name" value="ANTSNTHASEI"/>
</dbReference>
<dbReference type="PANTHER" id="PTHR11236">
    <property type="entry name" value="AMINOBENZOATE/ANTHRANILATE SYNTHASE"/>
    <property type="match status" value="1"/>
</dbReference>
<evidence type="ECO:0000256" key="7">
    <source>
        <dbReference type="ARBA" id="ARBA00025634"/>
    </source>
</evidence>
<dbReference type="AlphaFoldDB" id="A0A0R1YS91"/>
<evidence type="ECO:0000256" key="4">
    <source>
        <dbReference type="ARBA" id="ARBA00022723"/>
    </source>
</evidence>
<comment type="cofactor">
    <cofactor evidence="1">
        <name>Mg(2+)</name>
        <dbReference type="ChEBI" id="CHEBI:18420"/>
    </cofactor>
</comment>
<feature type="domain" description="Chorismate-utilising enzyme C-terminal" evidence="9">
    <location>
        <begin position="225"/>
        <end position="477"/>
    </location>
</feature>
<organism evidence="11 12">
    <name type="scientific">Lentilactobacillus parafarraginis DSM 18390 = JCM 14109</name>
    <dbReference type="NCBI Taxonomy" id="1423786"/>
    <lineage>
        <taxon>Bacteria</taxon>
        <taxon>Bacillati</taxon>
        <taxon>Bacillota</taxon>
        <taxon>Bacilli</taxon>
        <taxon>Lactobacillales</taxon>
        <taxon>Lactobacillaceae</taxon>
        <taxon>Lentilactobacillus</taxon>
    </lineage>
</organism>
<dbReference type="GO" id="GO:0000162">
    <property type="term" value="P:L-tryptophan biosynthetic process"/>
    <property type="evidence" value="ECO:0007669"/>
    <property type="project" value="TreeGrafter"/>
</dbReference>
<dbReference type="EMBL" id="AZFZ01000007">
    <property type="protein sequence ID" value="KRM44994.1"/>
    <property type="molecule type" value="Genomic_DNA"/>
</dbReference>
<evidence type="ECO:0000313" key="12">
    <source>
        <dbReference type="Proteomes" id="UP000051010"/>
    </source>
</evidence>
<dbReference type="InterPro" id="IPR005801">
    <property type="entry name" value="ADC_synthase"/>
</dbReference>
<evidence type="ECO:0000256" key="2">
    <source>
        <dbReference type="ARBA" id="ARBA00011575"/>
    </source>
</evidence>
<sequence>MDFFGGYHMTFEQLKPYLNDYPAVPVTLQFQATAFDPIAVTQAFDNPDHPCFLLTGKPKKTEDGYSFIGFNPVESFTYRNGELTTTTKDGHVSRETTALKPVIEGILTANRTPRLPAMPPFLGGLAGYFSYDYAKYATTAQLPQVTDPMNLNDADLVLVNQVIAYNHATQTVTLSQIVPTPKVAEKYDAVIAKLTALKDRVLAVTGERPLPSFSMTPLKLQFSLSEFTEKVAETKQHILDGDIFQLILSNPQHAKMTGSLFGVVPTLFRESPSPYQFYFRHGNFETIGASPETLITKRDRTLFTYPLAGTRRRGKDQREDDQFAEELTHSPKELSEHNMLIDLGRNDLGAVSEFGSVKVTAYRHLLKFANVMHMGSVVESRAKKDVSAVDIINAVLPAGTLSGAPKISAMQIIGKLENRKRGVYGGCLGYLGFDGDLDLCIGIRLAYRQDDNLVVHSGAGIVADSIAKYEYQEFNNKASAVVNAVKETAAKGDVTHALSD</sequence>
<dbReference type="GO" id="GO:0004049">
    <property type="term" value="F:anthranilate synthase activity"/>
    <property type="evidence" value="ECO:0007669"/>
    <property type="project" value="UniProtKB-EC"/>
</dbReference>
<dbReference type="SUPFAM" id="SSF56322">
    <property type="entry name" value="ADC synthase"/>
    <property type="match status" value="1"/>
</dbReference>
<evidence type="ECO:0000313" key="11">
    <source>
        <dbReference type="EMBL" id="KRM44994.1"/>
    </source>
</evidence>
<evidence type="ECO:0000256" key="8">
    <source>
        <dbReference type="ARBA" id="ARBA00047683"/>
    </source>
</evidence>
<dbReference type="GO" id="GO:0046872">
    <property type="term" value="F:metal ion binding"/>
    <property type="evidence" value="ECO:0007669"/>
    <property type="project" value="UniProtKB-KW"/>
</dbReference>
<dbReference type="PATRIC" id="fig|1423786.4.peg.2762"/>
<evidence type="ECO:0000256" key="5">
    <source>
        <dbReference type="ARBA" id="ARBA00022842"/>
    </source>
</evidence>
<reference evidence="11 12" key="1">
    <citation type="journal article" date="2015" name="Genome Announc.">
        <title>Expanding the biotechnology potential of lactobacilli through comparative genomics of 213 strains and associated genera.</title>
        <authorList>
            <person name="Sun Z."/>
            <person name="Harris H.M."/>
            <person name="McCann A."/>
            <person name="Guo C."/>
            <person name="Argimon S."/>
            <person name="Zhang W."/>
            <person name="Yang X."/>
            <person name="Jeffery I.B."/>
            <person name="Cooney J.C."/>
            <person name="Kagawa T.F."/>
            <person name="Liu W."/>
            <person name="Song Y."/>
            <person name="Salvetti E."/>
            <person name="Wrobel A."/>
            <person name="Rasinkangas P."/>
            <person name="Parkhill J."/>
            <person name="Rea M.C."/>
            <person name="O'Sullivan O."/>
            <person name="Ritari J."/>
            <person name="Douillard F.P."/>
            <person name="Paul Ross R."/>
            <person name="Yang R."/>
            <person name="Briner A.E."/>
            <person name="Felis G.E."/>
            <person name="de Vos W.M."/>
            <person name="Barrangou R."/>
            <person name="Klaenhammer T.R."/>
            <person name="Caufield P.W."/>
            <person name="Cui Y."/>
            <person name="Zhang H."/>
            <person name="O'Toole P.W."/>
        </authorList>
    </citation>
    <scope>NUCLEOTIDE SEQUENCE [LARGE SCALE GENOMIC DNA]</scope>
    <source>
        <strain evidence="11 12">DSM 18390</strain>
    </source>
</reference>
<evidence type="ECO:0000259" key="9">
    <source>
        <dbReference type="Pfam" id="PF00425"/>
    </source>
</evidence>
<dbReference type="Pfam" id="PF00425">
    <property type="entry name" value="Chorismate_bind"/>
    <property type="match status" value="1"/>
</dbReference>
<keyword evidence="5" id="KW-0460">Magnesium</keyword>
<dbReference type="InterPro" id="IPR006805">
    <property type="entry name" value="Anth_synth_I_N"/>
</dbReference>
<dbReference type="Gene3D" id="3.60.120.10">
    <property type="entry name" value="Anthranilate synthase"/>
    <property type="match status" value="1"/>
</dbReference>
<evidence type="ECO:0000259" key="10">
    <source>
        <dbReference type="Pfam" id="PF04715"/>
    </source>
</evidence>